<feature type="domain" description="Palmitoyltransferase DHHC" evidence="9">
    <location>
        <begin position="135"/>
        <end position="284"/>
    </location>
</feature>
<comment type="subcellular location">
    <subcellularLocation>
        <location evidence="1">Membrane</location>
        <topology evidence="1">Multi-pass membrane protein</topology>
    </subcellularLocation>
</comment>
<proteinExistence type="inferred from homology"/>
<keyword evidence="2 8" id="KW-0808">Transferase</keyword>
<keyword evidence="6 8" id="KW-0012">Acyltransferase</keyword>
<dbReference type="GO" id="GO:0005794">
    <property type="term" value="C:Golgi apparatus"/>
    <property type="evidence" value="ECO:0007669"/>
    <property type="project" value="TreeGrafter"/>
</dbReference>
<organism evidence="10 11">
    <name type="scientific">Entamoeba invadens IP1</name>
    <dbReference type="NCBI Taxonomy" id="370355"/>
    <lineage>
        <taxon>Eukaryota</taxon>
        <taxon>Amoebozoa</taxon>
        <taxon>Evosea</taxon>
        <taxon>Archamoebae</taxon>
        <taxon>Mastigamoebida</taxon>
        <taxon>Entamoebidae</taxon>
        <taxon>Entamoeba</taxon>
    </lineage>
</organism>
<dbReference type="GeneID" id="14889292"/>
<feature type="transmembrane region" description="Helical" evidence="8">
    <location>
        <begin position="250"/>
        <end position="271"/>
    </location>
</feature>
<feature type="transmembrane region" description="Helical" evidence="8">
    <location>
        <begin position="183"/>
        <end position="203"/>
    </location>
</feature>
<keyword evidence="3 8" id="KW-0812">Transmembrane</keyword>
<evidence type="ECO:0000256" key="7">
    <source>
        <dbReference type="ARBA" id="ARBA00038298"/>
    </source>
</evidence>
<keyword evidence="11" id="KW-1185">Reference proteome</keyword>
<evidence type="ECO:0000256" key="1">
    <source>
        <dbReference type="ARBA" id="ARBA00004141"/>
    </source>
</evidence>
<evidence type="ECO:0000313" key="11">
    <source>
        <dbReference type="Proteomes" id="UP000014680"/>
    </source>
</evidence>
<dbReference type="KEGG" id="eiv:EIN_505570"/>
<feature type="transmembrane region" description="Helical" evidence="8">
    <location>
        <begin position="60"/>
        <end position="78"/>
    </location>
</feature>
<dbReference type="GO" id="GO:0006612">
    <property type="term" value="P:protein targeting to membrane"/>
    <property type="evidence" value="ECO:0007669"/>
    <property type="project" value="TreeGrafter"/>
</dbReference>
<dbReference type="GO" id="GO:0005783">
    <property type="term" value="C:endoplasmic reticulum"/>
    <property type="evidence" value="ECO:0007669"/>
    <property type="project" value="TreeGrafter"/>
</dbReference>
<sequence length="357" mass="41441">MLFAICLLFVIGFGFFMLLFFVGGRAREDSVVYKLYDSVYGPNAFGTKALEYFLGRKNPIFIAFLMVLVLGGYIALAVEPMRILNSKGYWLLWQHGQFMCTMIFYYLAIKTTPGYVTKRNQSVYESRYPCDNILFEENQKCSTCGTSKVARSKHCKLCGKCVARFDHHCPWLNQCVGEKNCKYFVGFMLSMSISMFIVTYYCILAIKYFLADHNLLGPHPHLELSYECIEVSFSLMIAIILNYLRYTMMMIVFCSVMGIAVFVFFLNQIWIMGSGKTTNEKVKWDRMYSAFDRQMSGDKEDSDSTTDDKDEDKTDLVDPYKLINIYDRGFWNNILSALFPENYPQTIPLRDRKKKIQ</sequence>
<dbReference type="OrthoDB" id="5977743at2759"/>
<reference evidence="10 11" key="1">
    <citation type="submission" date="2012-10" db="EMBL/GenBank/DDBJ databases">
        <authorList>
            <person name="Zafar N."/>
            <person name="Inman J."/>
            <person name="Hall N."/>
            <person name="Lorenzi H."/>
            <person name="Caler E."/>
        </authorList>
    </citation>
    <scope>NUCLEOTIDE SEQUENCE [LARGE SCALE GENOMIC DNA]</scope>
    <source>
        <strain evidence="10 11">IP1</strain>
    </source>
</reference>
<comment type="domain">
    <text evidence="8">The DHHC domain is required for palmitoyltransferase activity.</text>
</comment>
<evidence type="ECO:0000256" key="3">
    <source>
        <dbReference type="ARBA" id="ARBA00022692"/>
    </source>
</evidence>
<gene>
    <name evidence="10" type="ORF">EIN_505570</name>
</gene>
<dbReference type="RefSeq" id="XP_004257092.1">
    <property type="nucleotide sequence ID" value="XM_004257044.1"/>
</dbReference>
<dbReference type="PANTHER" id="PTHR22883">
    <property type="entry name" value="ZINC FINGER DHHC DOMAIN CONTAINING PROTEIN"/>
    <property type="match status" value="1"/>
</dbReference>
<evidence type="ECO:0000256" key="4">
    <source>
        <dbReference type="ARBA" id="ARBA00022989"/>
    </source>
</evidence>
<keyword evidence="4 8" id="KW-1133">Transmembrane helix</keyword>
<evidence type="ECO:0000256" key="5">
    <source>
        <dbReference type="ARBA" id="ARBA00023136"/>
    </source>
</evidence>
<dbReference type="AlphaFoldDB" id="A0A0A1U7F5"/>
<dbReference type="PANTHER" id="PTHR22883:SF23">
    <property type="entry name" value="PALMITOYLTRANSFERASE ZDHHC6"/>
    <property type="match status" value="1"/>
</dbReference>
<dbReference type="GO" id="GO:0016020">
    <property type="term" value="C:membrane"/>
    <property type="evidence" value="ECO:0007669"/>
    <property type="project" value="UniProtKB-SubCell"/>
</dbReference>
<comment type="similarity">
    <text evidence="7">Belongs to the DHHC palmitoyltransferase family. PFA5 subfamily.</text>
</comment>
<comment type="catalytic activity">
    <reaction evidence="8">
        <text>L-cysteinyl-[protein] + hexadecanoyl-CoA = S-hexadecanoyl-L-cysteinyl-[protein] + CoA</text>
        <dbReference type="Rhea" id="RHEA:36683"/>
        <dbReference type="Rhea" id="RHEA-COMP:10131"/>
        <dbReference type="Rhea" id="RHEA-COMP:11032"/>
        <dbReference type="ChEBI" id="CHEBI:29950"/>
        <dbReference type="ChEBI" id="CHEBI:57287"/>
        <dbReference type="ChEBI" id="CHEBI:57379"/>
        <dbReference type="ChEBI" id="CHEBI:74151"/>
        <dbReference type="EC" id="2.3.1.225"/>
    </reaction>
</comment>
<dbReference type="GO" id="GO:0019706">
    <property type="term" value="F:protein-cysteine S-palmitoyltransferase activity"/>
    <property type="evidence" value="ECO:0007669"/>
    <property type="project" value="UniProtKB-EC"/>
</dbReference>
<protein>
    <recommendedName>
        <fullName evidence="8">Palmitoyltransferase</fullName>
        <ecNumber evidence="8">2.3.1.225</ecNumber>
    </recommendedName>
</protein>
<evidence type="ECO:0000259" key="9">
    <source>
        <dbReference type="Pfam" id="PF01529"/>
    </source>
</evidence>
<evidence type="ECO:0000256" key="2">
    <source>
        <dbReference type="ARBA" id="ARBA00022679"/>
    </source>
</evidence>
<feature type="transmembrane region" description="Helical" evidence="8">
    <location>
        <begin position="90"/>
        <end position="109"/>
    </location>
</feature>
<accession>A0A0A1U7F5</accession>
<dbReference type="InterPro" id="IPR001594">
    <property type="entry name" value="Palmitoyltrfase_DHHC"/>
</dbReference>
<evidence type="ECO:0000313" key="10">
    <source>
        <dbReference type="EMBL" id="ELP90321.1"/>
    </source>
</evidence>
<evidence type="ECO:0000256" key="8">
    <source>
        <dbReference type="RuleBase" id="RU079119"/>
    </source>
</evidence>
<keyword evidence="5 8" id="KW-0472">Membrane</keyword>
<dbReference type="VEuPathDB" id="AmoebaDB:EIN_505570"/>
<evidence type="ECO:0000256" key="6">
    <source>
        <dbReference type="ARBA" id="ARBA00023315"/>
    </source>
</evidence>
<dbReference type="EMBL" id="KB206500">
    <property type="protein sequence ID" value="ELP90321.1"/>
    <property type="molecule type" value="Genomic_DNA"/>
</dbReference>
<dbReference type="EC" id="2.3.1.225" evidence="8"/>
<dbReference type="InterPro" id="IPR039859">
    <property type="entry name" value="PFA4/ZDH16/20/ERF2-like"/>
</dbReference>
<dbReference type="Proteomes" id="UP000014680">
    <property type="component" value="Unassembled WGS sequence"/>
</dbReference>
<dbReference type="PROSITE" id="PS50216">
    <property type="entry name" value="DHHC"/>
    <property type="match status" value="1"/>
</dbReference>
<dbReference type="OMA" id="PARSKWC"/>
<name>A0A0A1U7F5_ENTIV</name>
<dbReference type="Pfam" id="PF01529">
    <property type="entry name" value="DHHC"/>
    <property type="match status" value="1"/>
</dbReference>